<keyword evidence="3" id="KW-1185">Reference proteome</keyword>
<name>A0ABR2X8N5_9PEZI</name>
<protein>
    <submittedName>
        <fullName evidence="2">Uncharacterized protein</fullName>
    </submittedName>
</protein>
<evidence type="ECO:0000313" key="2">
    <source>
        <dbReference type="EMBL" id="KAK9770146.1"/>
    </source>
</evidence>
<evidence type="ECO:0000313" key="3">
    <source>
        <dbReference type="Proteomes" id="UP001465668"/>
    </source>
</evidence>
<accession>A0ABR2X8N5</accession>
<reference evidence="2 3" key="1">
    <citation type="submission" date="2024-02" db="EMBL/GenBank/DDBJ databases">
        <title>First draft genome assembly of two strains of Seiridium cardinale.</title>
        <authorList>
            <person name="Emiliani G."/>
            <person name="Scali E."/>
        </authorList>
    </citation>
    <scope>NUCLEOTIDE SEQUENCE [LARGE SCALE GENOMIC DNA]</scope>
    <source>
        <strain evidence="2 3">BM-138-000479</strain>
    </source>
</reference>
<evidence type="ECO:0000256" key="1">
    <source>
        <dbReference type="SAM" id="MobiDB-lite"/>
    </source>
</evidence>
<organism evidence="2 3">
    <name type="scientific">Seiridium cardinale</name>
    <dbReference type="NCBI Taxonomy" id="138064"/>
    <lineage>
        <taxon>Eukaryota</taxon>
        <taxon>Fungi</taxon>
        <taxon>Dikarya</taxon>
        <taxon>Ascomycota</taxon>
        <taxon>Pezizomycotina</taxon>
        <taxon>Sordariomycetes</taxon>
        <taxon>Xylariomycetidae</taxon>
        <taxon>Amphisphaeriales</taxon>
        <taxon>Sporocadaceae</taxon>
        <taxon>Seiridium</taxon>
    </lineage>
</organism>
<proteinExistence type="predicted"/>
<comment type="caution">
    <text evidence="2">The sequence shown here is derived from an EMBL/GenBank/DDBJ whole genome shotgun (WGS) entry which is preliminary data.</text>
</comment>
<feature type="region of interest" description="Disordered" evidence="1">
    <location>
        <begin position="223"/>
        <end position="248"/>
    </location>
</feature>
<gene>
    <name evidence="2" type="ORF">SCAR479_13177</name>
</gene>
<feature type="compositionally biased region" description="Polar residues" evidence="1">
    <location>
        <begin position="239"/>
        <end position="248"/>
    </location>
</feature>
<sequence>MSTPRTLTWWESPRDLSILTETRYNLNISFEVMNISEVKSTHDREANVVFRSLAATSRAQIQWQPKYALSFTQDLPPLDSIVHLHAPWQPCRKGWSYDLGASGCFQEMVTFGPEESRDTLLVVNKYPAALHFVVGMYSDDTQQYQPIFVDTRRTGLGEVAAYRPTENVRWWLDRPLVSGSFFDAGRNLGSVGSWSFKKPGVKDGSSDILTTFNMADGKWVARNGSLPPDGSHGELCDSEISQTSRQDA</sequence>
<dbReference type="Proteomes" id="UP001465668">
    <property type="component" value="Unassembled WGS sequence"/>
</dbReference>
<dbReference type="EMBL" id="JARVKM010000100">
    <property type="protein sequence ID" value="KAK9770146.1"/>
    <property type="molecule type" value="Genomic_DNA"/>
</dbReference>